<evidence type="ECO:0000313" key="1">
    <source>
        <dbReference type="EMBL" id="SDD75932.1"/>
    </source>
</evidence>
<dbReference type="AlphaFoldDB" id="A0A222VTR5"/>
<dbReference type="RefSeq" id="WP_091809531.1">
    <property type="nucleotide sequence ID" value="NZ_CP016353.1"/>
</dbReference>
<protein>
    <submittedName>
        <fullName evidence="1">4,5-dihydroxyphthalate decarboxylase</fullName>
    </submittedName>
</protein>
<proteinExistence type="predicted"/>
<evidence type="ECO:0000313" key="2">
    <source>
        <dbReference type="Proteomes" id="UP000199494"/>
    </source>
</evidence>
<dbReference type="KEGG" id="pmad:BAY61_22330"/>
<keyword evidence="2" id="KW-1185">Reference proteome</keyword>
<name>A0A222VTR5_9PSEU</name>
<gene>
    <name evidence="1" type="ORF">SAMN05421630_11222</name>
</gene>
<reference evidence="1 2" key="1">
    <citation type="submission" date="2016-10" db="EMBL/GenBank/DDBJ databases">
        <authorList>
            <person name="de Groot N.N."/>
        </authorList>
    </citation>
    <scope>NUCLEOTIDE SEQUENCE [LARGE SCALE GENOMIC DNA]</scope>
    <source>
        <strain evidence="1 2">CGMCC 4.5506</strain>
    </source>
</reference>
<dbReference type="Proteomes" id="UP000199494">
    <property type="component" value="Unassembled WGS sequence"/>
</dbReference>
<dbReference type="SUPFAM" id="SSF53850">
    <property type="entry name" value="Periplasmic binding protein-like II"/>
    <property type="match status" value="1"/>
</dbReference>
<dbReference type="OrthoDB" id="3805543at2"/>
<dbReference type="STRING" id="530584.SAMN05421630_11222"/>
<dbReference type="EMBL" id="FMZE01000012">
    <property type="protein sequence ID" value="SDD75932.1"/>
    <property type="molecule type" value="Genomic_DNA"/>
</dbReference>
<accession>A0A222VTR5</accession>
<sequence>MSPVFTMACQGYDRMRPLLDGTVGLGGAELNFLDLPVEETFFRMLKYREFDIAELSLSSYVLTLGEDAPFVAVPVFPSRAFRHSAVYVRHDSPVTEPAQLAGGTVGVPEYQITAAVWIRGILAELHGLGVASVRYRTGGLDEPGRVEKIALDLPSDVDVAPIAEGRTLSGMLLDGELDAVYSARNPGPFNAGGGIRRLFTDPERTEKDYHASTGIFPIMHTLVIRSDVYRQHRWLATELVKSCELAKTAALAGIGETAALPYALPWLWAEAERTRAALGSDWWPYGLEANRAALETFLRYSHEQGLASRRYEPEELFAPETLSKVVV</sequence>
<organism evidence="1 2">
    <name type="scientific">Prauserella marina</name>
    <dbReference type="NCBI Taxonomy" id="530584"/>
    <lineage>
        <taxon>Bacteria</taxon>
        <taxon>Bacillati</taxon>
        <taxon>Actinomycetota</taxon>
        <taxon>Actinomycetes</taxon>
        <taxon>Pseudonocardiales</taxon>
        <taxon>Pseudonocardiaceae</taxon>
        <taxon>Prauserella</taxon>
    </lineage>
</organism>